<evidence type="ECO:0000256" key="1">
    <source>
        <dbReference type="ARBA" id="ARBA00022676"/>
    </source>
</evidence>
<name>A0ABQ8AIB8_BRANA</name>
<organism evidence="3 4">
    <name type="scientific">Brassica napus</name>
    <name type="common">Rape</name>
    <dbReference type="NCBI Taxonomy" id="3708"/>
    <lineage>
        <taxon>Eukaryota</taxon>
        <taxon>Viridiplantae</taxon>
        <taxon>Streptophyta</taxon>
        <taxon>Embryophyta</taxon>
        <taxon>Tracheophyta</taxon>
        <taxon>Spermatophyta</taxon>
        <taxon>Magnoliopsida</taxon>
        <taxon>eudicotyledons</taxon>
        <taxon>Gunneridae</taxon>
        <taxon>Pentapetalae</taxon>
        <taxon>rosids</taxon>
        <taxon>malvids</taxon>
        <taxon>Brassicales</taxon>
        <taxon>Brassicaceae</taxon>
        <taxon>Brassiceae</taxon>
        <taxon>Brassica</taxon>
    </lineage>
</organism>
<proteinExistence type="predicted"/>
<dbReference type="SUPFAM" id="SSF53756">
    <property type="entry name" value="UDP-Glycosyltransferase/glycogen phosphorylase"/>
    <property type="match status" value="1"/>
</dbReference>
<gene>
    <name evidence="3" type="ORF">HID58_054721</name>
</gene>
<dbReference type="PANTHER" id="PTHR48046">
    <property type="entry name" value="UDP-GLYCOSYLTRANSFERASE 72E1"/>
    <property type="match status" value="1"/>
</dbReference>
<accession>A0ABQ8AIB8</accession>
<dbReference type="EMBL" id="JAGKQM010000013">
    <property type="protein sequence ID" value="KAH0892292.1"/>
    <property type="molecule type" value="Genomic_DNA"/>
</dbReference>
<dbReference type="PANTHER" id="PTHR48046:SF8">
    <property type="entry name" value="GLYCOSYLTRANSFERASE"/>
    <property type="match status" value="1"/>
</dbReference>
<protein>
    <submittedName>
        <fullName evidence="3">Uncharacterized protein</fullName>
    </submittedName>
</protein>
<comment type="caution">
    <text evidence="3">The sequence shown here is derived from an EMBL/GenBank/DDBJ whole genome shotgun (WGS) entry which is preliminary data.</text>
</comment>
<keyword evidence="4" id="KW-1185">Reference proteome</keyword>
<keyword evidence="2" id="KW-0808">Transferase</keyword>
<reference evidence="3 4" key="1">
    <citation type="submission" date="2021-05" db="EMBL/GenBank/DDBJ databases">
        <title>Genome Assembly of Synthetic Allotetraploid Brassica napus Reveals Homoeologous Exchanges between Subgenomes.</title>
        <authorList>
            <person name="Davis J.T."/>
        </authorList>
    </citation>
    <scope>NUCLEOTIDE SEQUENCE [LARGE SCALE GENOMIC DNA]</scope>
    <source>
        <strain evidence="4">cv. Da-Ae</strain>
        <tissue evidence="3">Seedling</tissue>
    </source>
</reference>
<evidence type="ECO:0000256" key="2">
    <source>
        <dbReference type="ARBA" id="ARBA00022679"/>
    </source>
</evidence>
<keyword evidence="1" id="KW-0328">Glycosyltransferase</keyword>
<dbReference type="Gene3D" id="3.40.50.2000">
    <property type="entry name" value="Glycogen Phosphorylase B"/>
    <property type="match status" value="4"/>
</dbReference>
<dbReference type="Proteomes" id="UP000824890">
    <property type="component" value="Unassembled WGS sequence"/>
</dbReference>
<evidence type="ECO:0000313" key="3">
    <source>
        <dbReference type="EMBL" id="KAH0892292.1"/>
    </source>
</evidence>
<dbReference type="InterPro" id="IPR002213">
    <property type="entry name" value="UDP_glucos_trans"/>
</dbReference>
<evidence type="ECO:0000313" key="4">
    <source>
        <dbReference type="Proteomes" id="UP000824890"/>
    </source>
</evidence>
<sequence length="394" mass="42964">MDQPHALLVASPGLGHLIPILELGNRLSSVLKIHVTILAVTSGSSPIETEAIRAAMARGTCEVRELPSIDIDHSPDATVPTKIIEMMRATKTKTAVQDAVKSMNRKPTVMIIDIFGTGLMSIADDIGVNATYVYVPSHAWFLAVVVYTPVLDRVVEGEYTDIKEPMKIPGCRPVGPDELLETMLDRSNPQYRECMRSSGPTEKADNILEWLDKQPDKSVVFVCLGSGGTLSLEQTMELAYGLDLSGQRFLWVLRRPTSYLGASSSDDGQVSAGLPEGFLDGTRGVGLVVTQWAPQVEILSHGSIVPIGAMDECHVTNGGHRCGRSYVGVTSKRVIGREEVATFVRKIMVEEDEEGQKVRAKAEEVRASSERARAQGGSSYRSHFEWAKQCRLVS</sequence>
<dbReference type="CDD" id="cd03784">
    <property type="entry name" value="GT1_Gtf-like"/>
    <property type="match status" value="1"/>
</dbReference>